<dbReference type="InterPro" id="IPR052902">
    <property type="entry name" value="ABC-2_transporter"/>
</dbReference>
<feature type="transmembrane region" description="Helical" evidence="5">
    <location>
        <begin position="36"/>
        <end position="56"/>
    </location>
</feature>
<dbReference type="RefSeq" id="WP_256506339.1">
    <property type="nucleotide sequence ID" value="NZ_CP101740.1"/>
</dbReference>
<gene>
    <name evidence="7" type="ORF">NMP03_15250</name>
</gene>
<keyword evidence="4 5" id="KW-0472">Membrane</keyword>
<evidence type="ECO:0000256" key="1">
    <source>
        <dbReference type="ARBA" id="ARBA00004141"/>
    </source>
</evidence>
<feature type="domain" description="ABC transmembrane type-2" evidence="6">
    <location>
        <begin position="151"/>
        <end position="379"/>
    </location>
</feature>
<evidence type="ECO:0000313" key="7">
    <source>
        <dbReference type="EMBL" id="UUL82505.1"/>
    </source>
</evidence>
<feature type="transmembrane region" description="Helical" evidence="5">
    <location>
        <begin position="227"/>
        <end position="255"/>
    </location>
</feature>
<evidence type="ECO:0000313" key="8">
    <source>
        <dbReference type="Proteomes" id="UP001058533"/>
    </source>
</evidence>
<sequence length="382" mass="40810">MNALSPSPTRPASGWIGQTVRLTTVETATYLRDRTAIFWTFVYPVVLLMLMMTLFGGGGERESFKMALDVEGRGATADRVVAQIQRNFSMIDGIDFELRKVAPDQQTPAGRVRLVVPDRSASGTTVPLVVQLNGTPDASSGSMLSLVAQSASELNVALAGIPPRVTLNYDLTPSPSSSMSPSVYYVVGLAVLTIVSTALFGFSGPLIDLRARGGLKLFQFMPVYRTAFLTAFALCRVIILFVFVTLFIVGGLALFGGLAEISTEGWVTMIVLNLFGTVSFLAAGLAIAGFVTSNTLGSALINIINLPIIFLSDLFIPLNAMPDVVQSISKFTPVYLLVDAMRGAAAGTRTLADCGPAFVALTILFIVSAAFVAATFRWRLKR</sequence>
<dbReference type="PROSITE" id="PS51012">
    <property type="entry name" value="ABC_TM2"/>
    <property type="match status" value="1"/>
</dbReference>
<keyword evidence="2 5" id="KW-0812">Transmembrane</keyword>
<dbReference type="InterPro" id="IPR013525">
    <property type="entry name" value="ABC2_TM"/>
</dbReference>
<dbReference type="Proteomes" id="UP001058533">
    <property type="component" value="Chromosome"/>
</dbReference>
<organism evidence="7 8">
    <name type="scientific">Sphingomonas qomolangmaensis</name>
    <dbReference type="NCBI Taxonomy" id="2918765"/>
    <lineage>
        <taxon>Bacteria</taxon>
        <taxon>Pseudomonadati</taxon>
        <taxon>Pseudomonadota</taxon>
        <taxon>Alphaproteobacteria</taxon>
        <taxon>Sphingomonadales</taxon>
        <taxon>Sphingomonadaceae</taxon>
        <taxon>Sphingomonas</taxon>
    </lineage>
</organism>
<comment type="subcellular location">
    <subcellularLocation>
        <location evidence="1">Membrane</location>
        <topology evidence="1">Multi-pass membrane protein</topology>
    </subcellularLocation>
</comment>
<evidence type="ECO:0000256" key="3">
    <source>
        <dbReference type="ARBA" id="ARBA00022989"/>
    </source>
</evidence>
<proteinExistence type="predicted"/>
<evidence type="ECO:0000256" key="4">
    <source>
        <dbReference type="ARBA" id="ARBA00023136"/>
    </source>
</evidence>
<name>A0ABY5L6C2_9SPHN</name>
<dbReference type="EMBL" id="CP101740">
    <property type="protein sequence ID" value="UUL82505.1"/>
    <property type="molecule type" value="Genomic_DNA"/>
</dbReference>
<dbReference type="PANTHER" id="PTHR43027:SF1">
    <property type="entry name" value="DOXORUBICIN RESISTANCE ABC TRANSPORTER PERMEASE PROTEIN DRRC-RELATED"/>
    <property type="match status" value="1"/>
</dbReference>
<dbReference type="PANTHER" id="PTHR43027">
    <property type="entry name" value="DOXORUBICIN RESISTANCE ABC TRANSPORTER PERMEASE PROTEIN DRRC-RELATED"/>
    <property type="match status" value="1"/>
</dbReference>
<evidence type="ECO:0000256" key="2">
    <source>
        <dbReference type="ARBA" id="ARBA00022692"/>
    </source>
</evidence>
<reference evidence="7" key="1">
    <citation type="submission" date="2022-07" db="EMBL/GenBank/DDBJ databases">
        <title>Sphingomonas sp. nov., a novel bacterium isolated from the north slope of the Mount Everest.</title>
        <authorList>
            <person name="Cui X."/>
            <person name="Liu Y."/>
        </authorList>
    </citation>
    <scope>NUCLEOTIDE SEQUENCE</scope>
    <source>
        <strain evidence="7">S5-59</strain>
    </source>
</reference>
<accession>A0ABY5L6C2</accession>
<keyword evidence="3 5" id="KW-1133">Transmembrane helix</keyword>
<feature type="transmembrane region" description="Helical" evidence="5">
    <location>
        <begin position="296"/>
        <end position="316"/>
    </location>
</feature>
<feature type="transmembrane region" description="Helical" evidence="5">
    <location>
        <begin position="357"/>
        <end position="376"/>
    </location>
</feature>
<evidence type="ECO:0000259" key="6">
    <source>
        <dbReference type="PROSITE" id="PS51012"/>
    </source>
</evidence>
<evidence type="ECO:0000256" key="5">
    <source>
        <dbReference type="SAM" id="Phobius"/>
    </source>
</evidence>
<feature type="transmembrane region" description="Helical" evidence="5">
    <location>
        <begin position="267"/>
        <end position="290"/>
    </location>
</feature>
<feature type="transmembrane region" description="Helical" evidence="5">
    <location>
        <begin position="183"/>
        <end position="207"/>
    </location>
</feature>
<dbReference type="InterPro" id="IPR047817">
    <property type="entry name" value="ABC2_TM_bact-type"/>
</dbReference>
<dbReference type="Pfam" id="PF12698">
    <property type="entry name" value="ABC2_membrane_3"/>
    <property type="match status" value="1"/>
</dbReference>
<protein>
    <submittedName>
        <fullName evidence="7">ABC transporter permease</fullName>
    </submittedName>
</protein>
<keyword evidence="8" id="KW-1185">Reference proteome</keyword>